<organism evidence="2 3">
    <name type="scientific">Phytohabitans rumicis</name>
    <dbReference type="NCBI Taxonomy" id="1076125"/>
    <lineage>
        <taxon>Bacteria</taxon>
        <taxon>Bacillati</taxon>
        <taxon>Actinomycetota</taxon>
        <taxon>Actinomycetes</taxon>
        <taxon>Micromonosporales</taxon>
        <taxon>Micromonosporaceae</taxon>
    </lineage>
</organism>
<evidence type="ECO:0008006" key="4">
    <source>
        <dbReference type="Google" id="ProtNLM"/>
    </source>
</evidence>
<name>A0A6V8LD41_9ACTN</name>
<gene>
    <name evidence="2" type="ORF">Prum_087840</name>
</gene>
<comment type="caution">
    <text evidence="2">The sequence shown here is derived from an EMBL/GenBank/DDBJ whole genome shotgun (WGS) entry which is preliminary data.</text>
</comment>
<evidence type="ECO:0000256" key="1">
    <source>
        <dbReference type="SAM" id="MobiDB-lite"/>
    </source>
</evidence>
<protein>
    <recommendedName>
        <fullName evidence="4">Nudix hydrolase domain-containing protein</fullName>
    </recommendedName>
</protein>
<keyword evidence="3" id="KW-1185">Reference proteome</keyword>
<dbReference type="AlphaFoldDB" id="A0A6V8LD41"/>
<evidence type="ECO:0000313" key="2">
    <source>
        <dbReference type="EMBL" id="GFJ95142.1"/>
    </source>
</evidence>
<proteinExistence type="predicted"/>
<accession>A0A6V8LD41</accession>
<feature type="region of interest" description="Disordered" evidence="1">
    <location>
        <begin position="56"/>
        <end position="78"/>
    </location>
</feature>
<reference evidence="2 3" key="2">
    <citation type="submission" date="2020-03" db="EMBL/GenBank/DDBJ databases">
        <authorList>
            <person name="Ichikawa N."/>
            <person name="Kimura A."/>
            <person name="Kitahashi Y."/>
            <person name="Uohara A."/>
        </authorList>
    </citation>
    <scope>NUCLEOTIDE SEQUENCE [LARGE SCALE GENOMIC DNA]</scope>
    <source>
        <strain evidence="2 3">NBRC 108638</strain>
    </source>
</reference>
<dbReference type="Proteomes" id="UP000482960">
    <property type="component" value="Unassembled WGS sequence"/>
</dbReference>
<evidence type="ECO:0000313" key="3">
    <source>
        <dbReference type="Proteomes" id="UP000482960"/>
    </source>
</evidence>
<dbReference type="EMBL" id="BLPG01000001">
    <property type="protein sequence ID" value="GFJ95142.1"/>
    <property type="molecule type" value="Genomic_DNA"/>
</dbReference>
<sequence length="122" mass="13289">MREVREELSVTVAADSAERVGTFHAQAHGHPDGTLVRMTCYTAGYHGVLRRTARKTGCARRQGPGKLARRRSGTGCVPVERREASRVLKPAVGAMPPALPAFVPRSTIRARLRAATPWQTAF</sequence>
<reference evidence="2 3" key="1">
    <citation type="submission" date="2020-03" db="EMBL/GenBank/DDBJ databases">
        <title>Whole genome shotgun sequence of Phytohabitans rumicis NBRC 108638.</title>
        <authorList>
            <person name="Komaki H."/>
            <person name="Tamura T."/>
        </authorList>
    </citation>
    <scope>NUCLEOTIDE SEQUENCE [LARGE SCALE GENOMIC DNA]</scope>
    <source>
        <strain evidence="2 3">NBRC 108638</strain>
    </source>
</reference>